<accession>A0ABP8KYC6</accession>
<proteinExistence type="predicted"/>
<dbReference type="EMBL" id="BAABGN010000002">
    <property type="protein sequence ID" value="GAA4418775.1"/>
    <property type="molecule type" value="Genomic_DNA"/>
</dbReference>
<organism evidence="3 4">
    <name type="scientific">Georgenia halophila</name>
    <dbReference type="NCBI Taxonomy" id="620889"/>
    <lineage>
        <taxon>Bacteria</taxon>
        <taxon>Bacillati</taxon>
        <taxon>Actinomycetota</taxon>
        <taxon>Actinomycetes</taxon>
        <taxon>Micrococcales</taxon>
        <taxon>Bogoriellaceae</taxon>
        <taxon>Georgenia</taxon>
    </lineage>
</organism>
<dbReference type="InterPro" id="IPR026004">
    <property type="entry name" value="Septum_form"/>
</dbReference>
<evidence type="ECO:0000259" key="2">
    <source>
        <dbReference type="Pfam" id="PF13845"/>
    </source>
</evidence>
<feature type="chain" id="PRO_5046302815" description="Septum formation-related domain-containing protein" evidence="1">
    <location>
        <begin position="30"/>
        <end position="143"/>
    </location>
</feature>
<evidence type="ECO:0000313" key="4">
    <source>
        <dbReference type="Proteomes" id="UP001500622"/>
    </source>
</evidence>
<feature type="domain" description="Septum formation-related" evidence="2">
    <location>
        <begin position="33"/>
        <end position="135"/>
    </location>
</feature>
<evidence type="ECO:0000256" key="1">
    <source>
        <dbReference type="SAM" id="SignalP"/>
    </source>
</evidence>
<name>A0ABP8KYC6_9MICO</name>
<dbReference type="RefSeq" id="WP_345215252.1">
    <property type="nucleotide sequence ID" value="NZ_BAABGN010000002.1"/>
</dbReference>
<evidence type="ECO:0000313" key="3">
    <source>
        <dbReference type="EMBL" id="GAA4418775.1"/>
    </source>
</evidence>
<comment type="caution">
    <text evidence="3">The sequence shown here is derived from an EMBL/GenBank/DDBJ whole genome shotgun (WGS) entry which is preliminary data.</text>
</comment>
<keyword evidence="1" id="KW-0732">Signal</keyword>
<dbReference type="Pfam" id="PF13845">
    <property type="entry name" value="Septum_form"/>
    <property type="match status" value="1"/>
</dbReference>
<protein>
    <recommendedName>
        <fullName evidence="2">Septum formation-related domain-containing protein</fullName>
    </recommendedName>
</protein>
<feature type="signal peptide" evidence="1">
    <location>
        <begin position="1"/>
        <end position="29"/>
    </location>
</feature>
<keyword evidence="4" id="KW-1185">Reference proteome</keyword>
<dbReference type="Proteomes" id="UP001500622">
    <property type="component" value="Unassembled WGS sequence"/>
</dbReference>
<reference evidence="4" key="1">
    <citation type="journal article" date="2019" name="Int. J. Syst. Evol. Microbiol.">
        <title>The Global Catalogue of Microorganisms (GCM) 10K type strain sequencing project: providing services to taxonomists for standard genome sequencing and annotation.</title>
        <authorList>
            <consortium name="The Broad Institute Genomics Platform"/>
            <consortium name="The Broad Institute Genome Sequencing Center for Infectious Disease"/>
            <person name="Wu L."/>
            <person name="Ma J."/>
        </authorList>
    </citation>
    <scope>NUCLEOTIDE SEQUENCE [LARGE SCALE GENOMIC DNA]</scope>
    <source>
        <strain evidence="4">JCM 17810</strain>
    </source>
</reference>
<sequence length="143" mass="15132">MRAAALPSVVATALLVVPLAACGSGNVMSLEPGDCLDQSDLEGAQVTDVEILECSEEHDAEVFAEVTHSGEEFPGNDAVKQEAEAECTTSFEEFVGVPYAESELTFSTLSPSQESWESADDRTSLCILTVDQPMNGSLEGANR</sequence>
<gene>
    <name evidence="3" type="ORF">GCM10023169_08750</name>
</gene>